<gene>
    <name evidence="2" type="ORF">Taro_031188</name>
</gene>
<dbReference type="Proteomes" id="UP000652761">
    <property type="component" value="Unassembled WGS sequence"/>
</dbReference>
<dbReference type="EMBL" id="NMUH01002193">
    <property type="protein sequence ID" value="MQL98482.1"/>
    <property type="molecule type" value="Genomic_DNA"/>
</dbReference>
<comment type="caution">
    <text evidence="2">The sequence shown here is derived from an EMBL/GenBank/DDBJ whole genome shotgun (WGS) entry which is preliminary data.</text>
</comment>
<organism evidence="2 3">
    <name type="scientific">Colocasia esculenta</name>
    <name type="common">Wild taro</name>
    <name type="synonym">Arum esculentum</name>
    <dbReference type="NCBI Taxonomy" id="4460"/>
    <lineage>
        <taxon>Eukaryota</taxon>
        <taxon>Viridiplantae</taxon>
        <taxon>Streptophyta</taxon>
        <taxon>Embryophyta</taxon>
        <taxon>Tracheophyta</taxon>
        <taxon>Spermatophyta</taxon>
        <taxon>Magnoliopsida</taxon>
        <taxon>Liliopsida</taxon>
        <taxon>Araceae</taxon>
        <taxon>Aroideae</taxon>
        <taxon>Colocasieae</taxon>
        <taxon>Colocasia</taxon>
    </lineage>
</organism>
<feature type="region of interest" description="Disordered" evidence="1">
    <location>
        <begin position="1"/>
        <end position="29"/>
    </location>
</feature>
<proteinExistence type="predicted"/>
<keyword evidence="3" id="KW-1185">Reference proteome</keyword>
<sequence>MEWSLLTSGLERRRPSPPRSGRDGKGRSCCGRFGISAEFSSHSRREDVARSGGNTTPCMDCAFFVKLDLSSVTARLRILPVEVCLGVDTIVIVVSEQRLTGCGLIGGGVPSW</sequence>
<reference evidence="2" key="1">
    <citation type="submission" date="2017-07" db="EMBL/GenBank/DDBJ databases">
        <title>Taro Niue Genome Assembly and Annotation.</title>
        <authorList>
            <person name="Atibalentja N."/>
            <person name="Keating K."/>
            <person name="Fields C.J."/>
        </authorList>
    </citation>
    <scope>NUCLEOTIDE SEQUENCE</scope>
    <source>
        <strain evidence="2">Niue_2</strain>
        <tissue evidence="2">Leaf</tissue>
    </source>
</reference>
<evidence type="ECO:0000256" key="1">
    <source>
        <dbReference type="SAM" id="MobiDB-lite"/>
    </source>
</evidence>
<evidence type="ECO:0000313" key="3">
    <source>
        <dbReference type="Proteomes" id="UP000652761"/>
    </source>
</evidence>
<accession>A0A843VI93</accession>
<dbReference type="AlphaFoldDB" id="A0A843VI93"/>
<name>A0A843VI93_COLES</name>
<protein>
    <submittedName>
        <fullName evidence="2">Uncharacterized protein</fullName>
    </submittedName>
</protein>
<feature type="compositionally biased region" description="Basic and acidic residues" evidence="1">
    <location>
        <begin position="10"/>
        <end position="26"/>
    </location>
</feature>
<evidence type="ECO:0000313" key="2">
    <source>
        <dbReference type="EMBL" id="MQL98482.1"/>
    </source>
</evidence>